<comment type="caution">
    <text evidence="2">The sequence shown here is derived from an EMBL/GenBank/DDBJ whole genome shotgun (WGS) entry which is preliminary data.</text>
</comment>
<accession>A0A9P4T7J7</accession>
<evidence type="ECO:0000313" key="3">
    <source>
        <dbReference type="Proteomes" id="UP000801428"/>
    </source>
</evidence>
<dbReference type="Proteomes" id="UP000801428">
    <property type="component" value="Unassembled WGS sequence"/>
</dbReference>
<evidence type="ECO:0000313" key="2">
    <source>
        <dbReference type="EMBL" id="KAF2996207.1"/>
    </source>
</evidence>
<feature type="region of interest" description="Disordered" evidence="1">
    <location>
        <begin position="1"/>
        <end position="20"/>
    </location>
</feature>
<gene>
    <name evidence="2" type="ORF">E8E13_001901</name>
</gene>
<reference evidence="2" key="1">
    <citation type="submission" date="2019-04" db="EMBL/GenBank/DDBJ databases">
        <title>Sequencing of skin fungus with MAO and IRED activity.</title>
        <authorList>
            <person name="Marsaioli A.J."/>
            <person name="Bonatto J.M.C."/>
            <person name="Reis Junior O."/>
        </authorList>
    </citation>
    <scope>NUCLEOTIDE SEQUENCE</scope>
    <source>
        <strain evidence="2">30M1</strain>
    </source>
</reference>
<organism evidence="2 3">
    <name type="scientific">Curvularia kusanoi</name>
    <name type="common">Cochliobolus kusanoi</name>
    <dbReference type="NCBI Taxonomy" id="90978"/>
    <lineage>
        <taxon>Eukaryota</taxon>
        <taxon>Fungi</taxon>
        <taxon>Dikarya</taxon>
        <taxon>Ascomycota</taxon>
        <taxon>Pezizomycotina</taxon>
        <taxon>Dothideomycetes</taxon>
        <taxon>Pleosporomycetidae</taxon>
        <taxon>Pleosporales</taxon>
        <taxon>Pleosporineae</taxon>
        <taxon>Pleosporaceae</taxon>
        <taxon>Curvularia</taxon>
    </lineage>
</organism>
<sequence length="71" mass="8142">MPQTARKSYIEHTPQSPGSQFLRAEKWNAREPPLLKLPAAIRDHMLGRSLGRRVLVVNINMHKVANELSRK</sequence>
<dbReference type="EMBL" id="SWKU01000028">
    <property type="protein sequence ID" value="KAF2996207.1"/>
    <property type="molecule type" value="Genomic_DNA"/>
</dbReference>
<evidence type="ECO:0000256" key="1">
    <source>
        <dbReference type="SAM" id="MobiDB-lite"/>
    </source>
</evidence>
<dbReference type="AlphaFoldDB" id="A0A9P4T7J7"/>
<keyword evidence="3" id="KW-1185">Reference proteome</keyword>
<protein>
    <submittedName>
        <fullName evidence="2">Uncharacterized protein</fullName>
    </submittedName>
</protein>
<proteinExistence type="predicted"/>
<name>A0A9P4T7J7_CURKU</name>